<reference evidence="9 10" key="1">
    <citation type="submission" date="2024-05" db="EMBL/GenBank/DDBJ databases">
        <title>Microbispora sp.ZYX-F-249.</title>
        <authorList>
            <person name="Xie H."/>
        </authorList>
    </citation>
    <scope>NUCLEOTIDE SEQUENCE [LARGE SCALE GENOMIC DNA]</scope>
    <source>
        <strain evidence="9 10">ZYX-F-249</strain>
    </source>
</reference>
<sequence>MALLKRSTPATPPVSPEDGRMTLMEHIRELRNRLIKAILAVVVGTAVGFVYFEPIWNFLKQPYCRLPQAHQLNKDQCTLVVNGVFDSFFVNLKVAVIFGVVVSAIFWIYQLWAFVTPGLYQNERRYTVAFLGLSVPLFAAGSGLAYVTMDKGLSLLLSFAPEGTLTLVSINEYLSFALAMLIIFGISFLMPLLLVFLNVIGVLRFKTVSKHTRMVVFLMFVFAAVATPSQDPVTMLALALPMVALFFVAMAFMYFHDKKRDIADAEHARAIEEELDGPSAAEGTADSVDARD</sequence>
<dbReference type="Pfam" id="PF00902">
    <property type="entry name" value="TatC"/>
    <property type="match status" value="1"/>
</dbReference>
<protein>
    <recommendedName>
        <fullName evidence="7">Sec-independent protein translocase protein TatC</fullName>
    </recommendedName>
</protein>
<dbReference type="PRINTS" id="PR01840">
    <property type="entry name" value="TATCFAMILY"/>
</dbReference>
<feature type="transmembrane region" description="Helical" evidence="7">
    <location>
        <begin position="34"/>
        <end position="52"/>
    </location>
</feature>
<evidence type="ECO:0000313" key="9">
    <source>
        <dbReference type="EMBL" id="MEN3537360.1"/>
    </source>
</evidence>
<dbReference type="PANTHER" id="PTHR30371:SF0">
    <property type="entry name" value="SEC-INDEPENDENT PROTEIN TRANSLOCASE PROTEIN TATC, CHLOROPLASTIC-RELATED"/>
    <property type="match status" value="1"/>
</dbReference>
<keyword evidence="6 7" id="KW-0472">Membrane</keyword>
<feature type="transmembrane region" description="Helical" evidence="7">
    <location>
        <begin position="235"/>
        <end position="255"/>
    </location>
</feature>
<dbReference type="RefSeq" id="WP_346227335.1">
    <property type="nucleotide sequence ID" value="NZ_JBDJAW010000015.1"/>
</dbReference>
<feature type="transmembrane region" description="Helical" evidence="7">
    <location>
        <begin position="212"/>
        <end position="229"/>
    </location>
</feature>
<evidence type="ECO:0000256" key="1">
    <source>
        <dbReference type="ARBA" id="ARBA00004141"/>
    </source>
</evidence>
<organism evidence="9 10">
    <name type="scientific">Microbispora maris</name>
    <dbReference type="NCBI Taxonomy" id="3144104"/>
    <lineage>
        <taxon>Bacteria</taxon>
        <taxon>Bacillati</taxon>
        <taxon>Actinomycetota</taxon>
        <taxon>Actinomycetes</taxon>
        <taxon>Streptosporangiales</taxon>
        <taxon>Streptosporangiaceae</taxon>
        <taxon>Microbispora</taxon>
    </lineage>
</organism>
<proteinExistence type="inferred from homology"/>
<keyword evidence="7" id="KW-0813">Transport</keyword>
<evidence type="ECO:0000256" key="8">
    <source>
        <dbReference type="SAM" id="MobiDB-lite"/>
    </source>
</evidence>
<dbReference type="Proteomes" id="UP001447516">
    <property type="component" value="Unassembled WGS sequence"/>
</dbReference>
<evidence type="ECO:0000256" key="4">
    <source>
        <dbReference type="ARBA" id="ARBA00022989"/>
    </source>
</evidence>
<dbReference type="PANTHER" id="PTHR30371">
    <property type="entry name" value="SEC-INDEPENDENT PROTEIN TRANSLOCASE PROTEIN TATC"/>
    <property type="match status" value="1"/>
</dbReference>
<evidence type="ECO:0000256" key="5">
    <source>
        <dbReference type="ARBA" id="ARBA00023010"/>
    </source>
</evidence>
<comment type="function">
    <text evidence="7">Part of the twin-arginine translocation (Tat) system that transports large folded proteins containing a characteristic twin-arginine motif in their signal peptide across membranes. Together with TatB, TatC is part of a receptor directly interacting with Tat signal peptides.</text>
</comment>
<keyword evidence="3 7" id="KW-0653">Protein transport</keyword>
<feature type="region of interest" description="Disordered" evidence="8">
    <location>
        <begin position="273"/>
        <end position="292"/>
    </location>
</feature>
<evidence type="ECO:0000256" key="3">
    <source>
        <dbReference type="ARBA" id="ARBA00022927"/>
    </source>
</evidence>
<keyword evidence="4 7" id="KW-1133">Transmembrane helix</keyword>
<gene>
    <name evidence="7 9" type="primary">tatC</name>
    <name evidence="9" type="ORF">AAH991_19770</name>
</gene>
<evidence type="ECO:0000256" key="7">
    <source>
        <dbReference type="HAMAP-Rule" id="MF_00902"/>
    </source>
</evidence>
<dbReference type="InterPro" id="IPR002033">
    <property type="entry name" value="TatC"/>
</dbReference>
<evidence type="ECO:0000256" key="6">
    <source>
        <dbReference type="ARBA" id="ARBA00023136"/>
    </source>
</evidence>
<keyword evidence="7" id="KW-1003">Cell membrane</keyword>
<keyword evidence="5 7" id="KW-0811">Translocation</keyword>
<feature type="transmembrane region" description="Helical" evidence="7">
    <location>
        <begin position="173"/>
        <end position="200"/>
    </location>
</feature>
<evidence type="ECO:0000256" key="2">
    <source>
        <dbReference type="ARBA" id="ARBA00022692"/>
    </source>
</evidence>
<dbReference type="EMBL" id="JBDJAW010000015">
    <property type="protein sequence ID" value="MEN3537360.1"/>
    <property type="molecule type" value="Genomic_DNA"/>
</dbReference>
<comment type="subunit">
    <text evidence="7">The Tat system comprises two distinct complexes: a TatABC complex, containing multiple copies of TatA, TatB and TatC subunits, and a separate TatA complex, containing only TatA subunits. Substrates initially bind to the TatABC complex, which probably triggers association of the separate TatA complex to form the active translocon.</text>
</comment>
<feature type="transmembrane region" description="Helical" evidence="7">
    <location>
        <begin position="127"/>
        <end position="149"/>
    </location>
</feature>
<comment type="caution">
    <text evidence="9">The sequence shown here is derived from an EMBL/GenBank/DDBJ whole genome shotgun (WGS) entry which is preliminary data.</text>
</comment>
<keyword evidence="10" id="KW-1185">Reference proteome</keyword>
<keyword evidence="2 7" id="KW-0812">Transmembrane</keyword>
<accession>A0ABV0AUH7</accession>
<dbReference type="NCBIfam" id="TIGR00945">
    <property type="entry name" value="tatC"/>
    <property type="match status" value="1"/>
</dbReference>
<dbReference type="HAMAP" id="MF_00902">
    <property type="entry name" value="TatC"/>
    <property type="match status" value="1"/>
</dbReference>
<feature type="transmembrane region" description="Helical" evidence="7">
    <location>
        <begin position="94"/>
        <end position="115"/>
    </location>
</feature>
<comment type="similarity">
    <text evidence="7">Belongs to the TatC family.</text>
</comment>
<name>A0ABV0AUH7_9ACTN</name>
<comment type="subcellular location">
    <subcellularLocation>
        <location evidence="7">Cell membrane</location>
        <topology evidence="7">Multi-pass membrane protein</topology>
    </subcellularLocation>
    <subcellularLocation>
        <location evidence="1">Membrane</location>
        <topology evidence="1">Multi-pass membrane protein</topology>
    </subcellularLocation>
</comment>
<evidence type="ECO:0000313" key="10">
    <source>
        <dbReference type="Proteomes" id="UP001447516"/>
    </source>
</evidence>